<dbReference type="Gene3D" id="1.25.40.10">
    <property type="entry name" value="Tetratricopeptide repeat domain"/>
    <property type="match status" value="1"/>
</dbReference>
<dbReference type="SUPFAM" id="SSF48452">
    <property type="entry name" value="TPR-like"/>
    <property type="match status" value="1"/>
</dbReference>
<gene>
    <name evidence="2" type="ORF">Pla52o_13710</name>
</gene>
<dbReference type="InterPro" id="IPR011990">
    <property type="entry name" value="TPR-like_helical_dom_sf"/>
</dbReference>
<dbReference type="RefSeq" id="WP_146593772.1">
    <property type="nucleotide sequence ID" value="NZ_SJPT01000002.1"/>
</dbReference>
<evidence type="ECO:0000313" key="3">
    <source>
        <dbReference type="Proteomes" id="UP000316304"/>
    </source>
</evidence>
<organism evidence="2 3">
    <name type="scientific">Novipirellula galeiformis</name>
    <dbReference type="NCBI Taxonomy" id="2528004"/>
    <lineage>
        <taxon>Bacteria</taxon>
        <taxon>Pseudomonadati</taxon>
        <taxon>Planctomycetota</taxon>
        <taxon>Planctomycetia</taxon>
        <taxon>Pirellulales</taxon>
        <taxon>Pirellulaceae</taxon>
        <taxon>Novipirellula</taxon>
    </lineage>
</organism>
<sequence length="308" mass="34233">MNELRGLSVRQPFAWAICSNLKTIENRTWTTDRRGTIAIHASTSPQYVNELRRELNPGELSKDYFTYGAVIGLVDIEDITSYGRQHEADPFASGPYCWRVSNGRFLKQPIAMKGKLNLFKMPTPLQRQILAAETYELNVTQDATAAILADVMNGDPDPVGNYLALFDECLHTRNHMEATKVAVDRLMELAPNHPDALVAKACAELDDTPEAACPIAQRAVEIDPDFAFGWIVLAFAYKKCGKWPEALAAASRSLQLEDDNSSMLEVIAEAHWQLGNPEDAQATCERALRQEPESNSAKQLLQTIKAGR</sequence>
<dbReference type="Proteomes" id="UP000316304">
    <property type="component" value="Unassembled WGS sequence"/>
</dbReference>
<dbReference type="Pfam" id="PF14559">
    <property type="entry name" value="TPR_19"/>
    <property type="match status" value="1"/>
</dbReference>
<dbReference type="Gene3D" id="2.30.130.30">
    <property type="entry name" value="Hypothetical protein"/>
    <property type="match status" value="1"/>
</dbReference>
<evidence type="ECO:0000313" key="2">
    <source>
        <dbReference type="EMBL" id="TWU25074.1"/>
    </source>
</evidence>
<dbReference type="OrthoDB" id="359066at2"/>
<dbReference type="InterPro" id="IPR019734">
    <property type="entry name" value="TPR_rpt"/>
</dbReference>
<evidence type="ECO:0000256" key="1">
    <source>
        <dbReference type="SAM" id="MobiDB-lite"/>
    </source>
</evidence>
<name>A0A5C6CNN0_9BACT</name>
<dbReference type="InterPro" id="IPR015947">
    <property type="entry name" value="PUA-like_sf"/>
</dbReference>
<dbReference type="SMART" id="SM00028">
    <property type="entry name" value="TPR"/>
    <property type="match status" value="2"/>
</dbReference>
<dbReference type="EMBL" id="SJPT01000002">
    <property type="protein sequence ID" value="TWU25074.1"/>
    <property type="molecule type" value="Genomic_DNA"/>
</dbReference>
<dbReference type="AlphaFoldDB" id="A0A5C6CNN0"/>
<comment type="caution">
    <text evidence="2">The sequence shown here is derived from an EMBL/GenBank/DDBJ whole genome shotgun (WGS) entry which is preliminary data.</text>
</comment>
<reference evidence="2 3" key="1">
    <citation type="submission" date="2019-02" db="EMBL/GenBank/DDBJ databases">
        <title>Deep-cultivation of Planctomycetes and their phenomic and genomic characterization uncovers novel biology.</title>
        <authorList>
            <person name="Wiegand S."/>
            <person name="Jogler M."/>
            <person name="Boedeker C."/>
            <person name="Pinto D."/>
            <person name="Vollmers J."/>
            <person name="Rivas-Marin E."/>
            <person name="Kohn T."/>
            <person name="Peeters S.H."/>
            <person name="Heuer A."/>
            <person name="Rast P."/>
            <person name="Oberbeckmann S."/>
            <person name="Bunk B."/>
            <person name="Jeske O."/>
            <person name="Meyerdierks A."/>
            <person name="Storesund J.E."/>
            <person name="Kallscheuer N."/>
            <person name="Luecker S."/>
            <person name="Lage O.M."/>
            <person name="Pohl T."/>
            <person name="Merkel B.J."/>
            <person name="Hornburger P."/>
            <person name="Mueller R.-W."/>
            <person name="Bruemmer F."/>
            <person name="Labrenz M."/>
            <person name="Spormann A.M."/>
            <person name="Op Den Camp H."/>
            <person name="Overmann J."/>
            <person name="Amann R."/>
            <person name="Jetten M.S.M."/>
            <person name="Mascher T."/>
            <person name="Medema M.H."/>
            <person name="Devos D.P."/>
            <person name="Kaster A.-K."/>
            <person name="Ovreas L."/>
            <person name="Rohde M."/>
            <person name="Galperin M.Y."/>
            <person name="Jogler C."/>
        </authorList>
    </citation>
    <scope>NUCLEOTIDE SEQUENCE [LARGE SCALE GENOMIC DNA]</scope>
    <source>
        <strain evidence="2 3">Pla52o</strain>
    </source>
</reference>
<keyword evidence="3" id="KW-1185">Reference proteome</keyword>
<dbReference type="SUPFAM" id="SSF88697">
    <property type="entry name" value="PUA domain-like"/>
    <property type="match status" value="1"/>
</dbReference>
<feature type="region of interest" description="Disordered" evidence="1">
    <location>
        <begin position="288"/>
        <end position="308"/>
    </location>
</feature>
<accession>A0A5C6CNN0</accession>
<feature type="compositionally biased region" description="Polar residues" evidence="1">
    <location>
        <begin position="293"/>
        <end position="302"/>
    </location>
</feature>
<proteinExistence type="predicted"/>
<protein>
    <submittedName>
        <fullName evidence="2">Tetratricopeptide repeat protein</fullName>
    </submittedName>
</protein>